<accession>A0A024HPU4</accession>
<dbReference type="RefSeq" id="WP_043255882.1">
    <property type="nucleotide sequence ID" value="NZ_HG322950.1"/>
</dbReference>
<dbReference type="Pfam" id="PF12680">
    <property type="entry name" value="SnoaL_2"/>
    <property type="match status" value="1"/>
</dbReference>
<dbReference type="OrthoDB" id="1115105at2"/>
<name>A0A024HPU4_PSEKB</name>
<sequence>MSSITRNLEVVDRHIRDEARDVDAVLDLYTDDIVLSIPGRGIELHGKSAIRIMYLRLFGAMGEIELEPLDRFATEDRVVDDMRVRLRITAEGIDNCPLPVGSRAELRLVHHFRMRDGLIAREEVFETWTAL</sequence>
<dbReference type="eggNOG" id="ENOG503017W">
    <property type="taxonomic scope" value="Bacteria"/>
</dbReference>
<dbReference type="Gene3D" id="3.10.450.50">
    <property type="match status" value="1"/>
</dbReference>
<dbReference type="HOGENOM" id="CLU_1925771_0_0_6"/>
<keyword evidence="3" id="KW-1185">Reference proteome</keyword>
<dbReference type="PATRIC" id="fig|1301098.3.peg.5310"/>
<protein>
    <recommendedName>
        <fullName evidence="1">SnoaL-like domain-containing protein</fullName>
    </recommendedName>
</protein>
<dbReference type="KEGG" id="pkc:PKB_5327"/>
<dbReference type="EMBL" id="HG322950">
    <property type="protein sequence ID" value="CDF86639.1"/>
    <property type="molecule type" value="Genomic_DNA"/>
</dbReference>
<organism evidence="2 3">
    <name type="scientific">Pseudomonas knackmussii (strain DSM 6978 / CCUG 54928 / LMG 23759 / B13)</name>
    <dbReference type="NCBI Taxonomy" id="1301098"/>
    <lineage>
        <taxon>Bacteria</taxon>
        <taxon>Pseudomonadati</taxon>
        <taxon>Pseudomonadota</taxon>
        <taxon>Gammaproteobacteria</taxon>
        <taxon>Pseudomonadales</taxon>
        <taxon>Pseudomonadaceae</taxon>
        <taxon>Pseudomonas</taxon>
    </lineage>
</organism>
<feature type="domain" description="SnoaL-like" evidence="1">
    <location>
        <begin position="18"/>
        <end position="121"/>
    </location>
</feature>
<evidence type="ECO:0000259" key="1">
    <source>
        <dbReference type="Pfam" id="PF12680"/>
    </source>
</evidence>
<dbReference type="InterPro" id="IPR037401">
    <property type="entry name" value="SnoaL-like"/>
</dbReference>
<reference evidence="2 3" key="2">
    <citation type="submission" date="2014-05" db="EMBL/GenBank/DDBJ databases">
        <title>Genome sequence of the 3-chlorobenzoate degrading bacterium Pseudomonas knackmussii B13 shows multiple evidence for horizontal gene transfer.</title>
        <authorList>
            <person name="Miyazaki R."/>
            <person name="Bertelli C."/>
            <person name="Falquet L."/>
            <person name="Robinson-Rechavi M."/>
            <person name="Gharib W."/>
            <person name="Roy S."/>
            <person name="Van der Meer J.R."/>
        </authorList>
    </citation>
    <scope>NUCLEOTIDE SEQUENCE [LARGE SCALE GENOMIC DNA]</scope>
    <source>
        <strain evidence="2 3">B13</strain>
    </source>
</reference>
<gene>
    <name evidence="2" type="ORF">PKB_5327</name>
</gene>
<evidence type="ECO:0000313" key="2">
    <source>
        <dbReference type="EMBL" id="CDF86639.1"/>
    </source>
</evidence>
<dbReference type="AlphaFoldDB" id="A0A024HPU4"/>
<proteinExistence type="predicted"/>
<reference evidence="2 3" key="1">
    <citation type="submission" date="2013-03" db="EMBL/GenBank/DDBJ databases">
        <authorList>
            <person name="Linke B."/>
        </authorList>
    </citation>
    <scope>NUCLEOTIDE SEQUENCE [LARGE SCALE GENOMIC DNA]</scope>
    <source>
        <strain evidence="2 3">B13</strain>
    </source>
</reference>
<dbReference type="SUPFAM" id="SSF54427">
    <property type="entry name" value="NTF2-like"/>
    <property type="match status" value="1"/>
</dbReference>
<evidence type="ECO:0000313" key="3">
    <source>
        <dbReference type="Proteomes" id="UP000025241"/>
    </source>
</evidence>
<dbReference type="InterPro" id="IPR032710">
    <property type="entry name" value="NTF2-like_dom_sf"/>
</dbReference>
<dbReference type="Proteomes" id="UP000025241">
    <property type="component" value="Chromosome I"/>
</dbReference>